<feature type="compositionally biased region" description="Low complexity" evidence="1">
    <location>
        <begin position="516"/>
        <end position="534"/>
    </location>
</feature>
<evidence type="ECO:0000256" key="1">
    <source>
        <dbReference type="SAM" id="MobiDB-lite"/>
    </source>
</evidence>
<dbReference type="RefSeq" id="XP_016258524.1">
    <property type="nucleotide sequence ID" value="XM_016410717.1"/>
</dbReference>
<accession>A0A0D2D521</accession>
<feature type="compositionally biased region" description="Polar residues" evidence="1">
    <location>
        <begin position="562"/>
        <end position="574"/>
    </location>
</feature>
<reference evidence="2 3" key="1">
    <citation type="submission" date="2015-01" db="EMBL/GenBank/DDBJ databases">
        <title>The Genome Sequence of Exophiala oligosperma CBS72588.</title>
        <authorList>
            <consortium name="The Broad Institute Genomics Platform"/>
            <person name="Cuomo C."/>
            <person name="de Hoog S."/>
            <person name="Gorbushina A."/>
            <person name="Stielow B."/>
            <person name="Teixiera M."/>
            <person name="Abouelleil A."/>
            <person name="Chapman S.B."/>
            <person name="Priest M."/>
            <person name="Young S.K."/>
            <person name="Wortman J."/>
            <person name="Nusbaum C."/>
            <person name="Birren B."/>
        </authorList>
    </citation>
    <scope>NUCLEOTIDE SEQUENCE [LARGE SCALE GENOMIC DNA]</scope>
    <source>
        <strain evidence="2 3">CBS 72588</strain>
    </source>
</reference>
<feature type="region of interest" description="Disordered" evidence="1">
    <location>
        <begin position="496"/>
        <end position="580"/>
    </location>
</feature>
<evidence type="ECO:0000313" key="3">
    <source>
        <dbReference type="Proteomes" id="UP000053342"/>
    </source>
</evidence>
<dbReference type="OrthoDB" id="5591786at2759"/>
<protein>
    <submittedName>
        <fullName evidence="2">Uncharacterized protein</fullName>
    </submittedName>
</protein>
<dbReference type="PROSITE" id="PS51257">
    <property type="entry name" value="PROKAR_LIPOPROTEIN"/>
    <property type="match status" value="1"/>
</dbReference>
<evidence type="ECO:0000313" key="2">
    <source>
        <dbReference type="EMBL" id="KIW38308.1"/>
    </source>
</evidence>
<dbReference type="VEuPathDB" id="FungiDB:PV06_09283"/>
<feature type="region of interest" description="Disordered" evidence="1">
    <location>
        <begin position="743"/>
        <end position="786"/>
    </location>
</feature>
<dbReference type="STRING" id="215243.A0A0D2D521"/>
<dbReference type="Proteomes" id="UP000053342">
    <property type="component" value="Unassembled WGS sequence"/>
</dbReference>
<keyword evidence="3" id="KW-1185">Reference proteome</keyword>
<feature type="region of interest" description="Disordered" evidence="1">
    <location>
        <begin position="383"/>
        <end position="440"/>
    </location>
</feature>
<dbReference type="EMBL" id="KN847341">
    <property type="protein sequence ID" value="KIW38308.1"/>
    <property type="molecule type" value="Genomic_DNA"/>
</dbReference>
<dbReference type="AlphaFoldDB" id="A0A0D2D521"/>
<gene>
    <name evidence="2" type="ORF">PV06_09283</name>
</gene>
<dbReference type="HOGENOM" id="CLU_007263_2_0_1"/>
<dbReference type="GeneID" id="27361357"/>
<proteinExistence type="predicted"/>
<feature type="compositionally biased region" description="Polar residues" evidence="1">
    <location>
        <begin position="749"/>
        <end position="761"/>
    </location>
</feature>
<name>A0A0D2D521_9EURO</name>
<organism evidence="2 3">
    <name type="scientific">Exophiala oligosperma</name>
    <dbReference type="NCBI Taxonomy" id="215243"/>
    <lineage>
        <taxon>Eukaryota</taxon>
        <taxon>Fungi</taxon>
        <taxon>Dikarya</taxon>
        <taxon>Ascomycota</taxon>
        <taxon>Pezizomycotina</taxon>
        <taxon>Eurotiomycetes</taxon>
        <taxon>Chaetothyriomycetidae</taxon>
        <taxon>Chaetothyriales</taxon>
        <taxon>Herpotrichiellaceae</taxon>
        <taxon>Exophiala</taxon>
    </lineage>
</organism>
<sequence>MEHDLRSFQSVNIGLSCLETGSSRFTRDGIYHPPPLAFWRNNLTALSQRYNLYFVAHRDAIAVYRPDFPFQRLHRRPSLVIPPMLANPSAKGYIDSHYAHNINHILVDDLGSEEIVLVSTDSGNLTAYFTKAIDDAIRKDPYRFSTNARSDYVGVRAFFAQWVYESAWGLSIHSKARMIAVSANTPNNIPSDDPCSKITVFAFALTENNESEDTVLQIDDDENIGLDVSELAKQQDWEEWDCRGPDSSLPPRDRNYKITLGGLEGHNDNIPSISFVNTDDDPDGRWILSTDIRGEMKMWEIWQGLCLKTWNFAEKRMRGGFQSRREGGWIVAALDSRAFRSARTMEQFCGHTKAPQYYGHMGESYDLTNIVRLRTPGFSLAHPHVQGFSPTDAPVEEEEVQGQTYDGWSDLDGSDDEQGVSNSDRIAENGSAEQPPAPLFMPISSRIAGEMEAIESGIDYNLGEDVISSDEEGSEEPLDHDADSRMSLLFDHEHSDVDVEDDEMQYGSSTEDQEEQSYSSSRRSTTSLSSLAQRNSEELEQRLLGDANTNSLSFTQDRRLEGSTSKEATFQQPRGTAARKDIPKIPTLHCTASHLRLLMAPQASSAHVFCANILKQALPEYIEMTNYVHLDRINMIQQIPELGIVIVATQIGRCAICSTVRNEKTGTLGLRVDWVLPTSKQEARHLRPPMPLLGIAVSPIQGRFRAGERKSKSDVETSIEWGKDGVVDGVTTTFDHRSAVVGEEELEDATNSTNSGKQSPHGQRFECPTVPESSSSNHTPRKAAWTRPESIEPWMSMDNSRRYRLMLTYLDMSVLTYEISRGVEREDIIQRETSSLEDVD</sequence>